<dbReference type="InterPro" id="IPR004161">
    <property type="entry name" value="EFTu-like_2"/>
</dbReference>
<dbReference type="SUPFAM" id="SSF52540">
    <property type="entry name" value="P-loop containing nucleoside triphosphate hydrolases"/>
    <property type="match status" value="1"/>
</dbReference>
<dbReference type="FunFam" id="3.40.50.300:FF:001064">
    <property type="entry name" value="Selenocysteine-specific translation elongation factor"/>
    <property type="match status" value="1"/>
</dbReference>
<dbReference type="Proteomes" id="UP000229740">
    <property type="component" value="Unassembled WGS sequence"/>
</dbReference>
<proteinExistence type="predicted"/>
<name>A0A2G6E5I4_9BACT</name>
<dbReference type="Pfam" id="PF09107">
    <property type="entry name" value="WHD_3rd_SelB"/>
    <property type="match status" value="1"/>
</dbReference>
<evidence type="ECO:0000313" key="11">
    <source>
        <dbReference type="Proteomes" id="UP000229740"/>
    </source>
</evidence>
<dbReference type="GO" id="GO:0003924">
    <property type="term" value="F:GTPase activity"/>
    <property type="evidence" value="ECO:0007669"/>
    <property type="project" value="InterPro"/>
</dbReference>
<dbReference type="PANTHER" id="PTHR43721:SF22">
    <property type="entry name" value="ELONGATION FACTOR TU, MITOCHONDRIAL"/>
    <property type="match status" value="1"/>
</dbReference>
<dbReference type="CDD" id="cd03696">
    <property type="entry name" value="SelB_II"/>
    <property type="match status" value="1"/>
</dbReference>
<dbReference type="InterPro" id="IPR036390">
    <property type="entry name" value="WH_DNA-bd_sf"/>
</dbReference>
<dbReference type="InterPro" id="IPR031157">
    <property type="entry name" value="G_TR_CS"/>
</dbReference>
<keyword evidence="6" id="KW-0342">GTP-binding</keyword>
<dbReference type="Pfam" id="PF00009">
    <property type="entry name" value="GTP_EFTU"/>
    <property type="match status" value="1"/>
</dbReference>
<evidence type="ECO:0000256" key="1">
    <source>
        <dbReference type="ARBA" id="ARBA00004496"/>
    </source>
</evidence>
<dbReference type="GO" id="GO:0003746">
    <property type="term" value="F:translation elongation factor activity"/>
    <property type="evidence" value="ECO:0007669"/>
    <property type="project" value="UniProtKB-KW"/>
</dbReference>
<dbReference type="GO" id="GO:0005737">
    <property type="term" value="C:cytoplasm"/>
    <property type="evidence" value="ECO:0007669"/>
    <property type="project" value="UniProtKB-SubCell"/>
</dbReference>
<dbReference type="Pfam" id="PF09106">
    <property type="entry name" value="WHD_2nd_SelB"/>
    <property type="match status" value="1"/>
</dbReference>
<dbReference type="InterPro" id="IPR036388">
    <property type="entry name" value="WH-like_DNA-bd_sf"/>
</dbReference>
<dbReference type="InterPro" id="IPR015190">
    <property type="entry name" value="Elong_fac_SelB-wing-hlx_typ-2"/>
</dbReference>
<dbReference type="NCBIfam" id="TIGR00231">
    <property type="entry name" value="small_GTP"/>
    <property type="match status" value="1"/>
</dbReference>
<dbReference type="AlphaFoldDB" id="A0A2G6E5I4"/>
<dbReference type="InterPro" id="IPR050055">
    <property type="entry name" value="EF-Tu_GTPase"/>
</dbReference>
<dbReference type="InterPro" id="IPR005225">
    <property type="entry name" value="Small_GTP-bd"/>
</dbReference>
<comment type="function">
    <text evidence="7">Translation factor necessary for the incorporation of selenocysteine into proteins. It probably replaces EF-Tu for the insertion of selenocysteine directed by the UGA codon. SelB binds GTP and GDP.</text>
</comment>
<dbReference type="GO" id="GO:0001514">
    <property type="term" value="P:selenocysteine incorporation"/>
    <property type="evidence" value="ECO:0007669"/>
    <property type="project" value="InterPro"/>
</dbReference>
<evidence type="ECO:0000313" key="10">
    <source>
        <dbReference type="EMBL" id="PID57048.1"/>
    </source>
</evidence>
<dbReference type="InterPro" id="IPR057335">
    <property type="entry name" value="Beta-barrel_SelB"/>
</dbReference>
<keyword evidence="4" id="KW-0547">Nucleotide-binding</keyword>
<evidence type="ECO:0000256" key="3">
    <source>
        <dbReference type="ARBA" id="ARBA00022490"/>
    </source>
</evidence>
<dbReference type="Gene3D" id="2.40.30.10">
    <property type="entry name" value="Translation factors"/>
    <property type="match status" value="1"/>
</dbReference>
<protein>
    <recommendedName>
        <fullName evidence="2">Selenocysteine-specific elongation factor</fullName>
    </recommendedName>
    <alternativeName>
        <fullName evidence="8">SelB translation factor</fullName>
    </alternativeName>
</protein>
<dbReference type="SUPFAM" id="SSF50447">
    <property type="entry name" value="Translation proteins"/>
    <property type="match status" value="1"/>
</dbReference>
<keyword evidence="5" id="KW-0648">Protein biosynthesis</keyword>
<dbReference type="InterPro" id="IPR009001">
    <property type="entry name" value="Transl_elong_EF1A/Init_IF2_C"/>
</dbReference>
<gene>
    <name evidence="10" type="primary">selB</name>
    <name evidence="10" type="ORF">CSB45_09025</name>
</gene>
<feature type="domain" description="Tr-type G" evidence="9">
    <location>
        <begin position="20"/>
        <end position="190"/>
    </location>
</feature>
<comment type="caution">
    <text evidence="10">The sequence shown here is derived from an EMBL/GenBank/DDBJ whole genome shotgun (WGS) entry which is preliminary data.</text>
</comment>
<dbReference type="Gene3D" id="1.10.10.10">
    <property type="entry name" value="Winged helix-like DNA-binding domain superfamily/Winged helix DNA-binding domain"/>
    <property type="match status" value="3"/>
</dbReference>
<dbReference type="InterPro" id="IPR027417">
    <property type="entry name" value="P-loop_NTPase"/>
</dbReference>
<dbReference type="Pfam" id="PF03144">
    <property type="entry name" value="GTP_EFTU_D2"/>
    <property type="match status" value="1"/>
</dbReference>
<dbReference type="PANTHER" id="PTHR43721">
    <property type="entry name" value="ELONGATION FACTOR TU-RELATED"/>
    <property type="match status" value="1"/>
</dbReference>
<dbReference type="PRINTS" id="PR00315">
    <property type="entry name" value="ELONGATNFCT"/>
</dbReference>
<evidence type="ECO:0000259" key="9">
    <source>
        <dbReference type="PROSITE" id="PS51722"/>
    </source>
</evidence>
<evidence type="ECO:0000256" key="6">
    <source>
        <dbReference type="ARBA" id="ARBA00023134"/>
    </source>
</evidence>
<dbReference type="GO" id="GO:0005525">
    <property type="term" value="F:GTP binding"/>
    <property type="evidence" value="ECO:0007669"/>
    <property type="project" value="UniProtKB-KW"/>
</dbReference>
<reference evidence="10 11" key="1">
    <citation type="submission" date="2017-10" db="EMBL/GenBank/DDBJ databases">
        <title>Novel microbial diversity and functional potential in the marine mammal oral microbiome.</title>
        <authorList>
            <person name="Dudek N.K."/>
            <person name="Sun C.L."/>
            <person name="Burstein D."/>
            <person name="Kantor R.S."/>
            <person name="Aliaga Goltsman D.S."/>
            <person name="Bik E.M."/>
            <person name="Thomas B.C."/>
            <person name="Banfield J.F."/>
            <person name="Relman D.A."/>
        </authorList>
    </citation>
    <scope>NUCLEOTIDE SEQUENCE [LARGE SCALE GENOMIC DNA]</scope>
    <source>
        <strain evidence="10">DOLZORAL124_49_17</strain>
    </source>
</reference>
<keyword evidence="3" id="KW-0963">Cytoplasm</keyword>
<dbReference type="InterPro" id="IPR000795">
    <property type="entry name" value="T_Tr_GTP-bd_dom"/>
</dbReference>
<dbReference type="SUPFAM" id="SSF46785">
    <property type="entry name" value="Winged helix' DNA-binding domain"/>
    <property type="match status" value="3"/>
</dbReference>
<evidence type="ECO:0000256" key="2">
    <source>
        <dbReference type="ARBA" id="ARBA00015953"/>
    </source>
</evidence>
<comment type="subcellular location">
    <subcellularLocation>
        <location evidence="1">Cytoplasm</location>
    </subcellularLocation>
</comment>
<dbReference type="InterPro" id="IPR015191">
    <property type="entry name" value="SelB_WHD4"/>
</dbReference>
<dbReference type="EMBL" id="PDPS01000029">
    <property type="protein sequence ID" value="PID57048.1"/>
    <property type="molecule type" value="Genomic_DNA"/>
</dbReference>
<organism evidence="10 11">
    <name type="scientific">candidate division KSB3 bacterium</name>
    <dbReference type="NCBI Taxonomy" id="2044937"/>
    <lineage>
        <taxon>Bacteria</taxon>
        <taxon>candidate division KSB3</taxon>
    </lineage>
</organism>
<dbReference type="Pfam" id="PF25461">
    <property type="entry name" value="Beta-barrel_SelB"/>
    <property type="match status" value="1"/>
</dbReference>
<accession>A0A2G6E5I4</accession>
<dbReference type="CDD" id="cd04171">
    <property type="entry name" value="SelB"/>
    <property type="match status" value="1"/>
</dbReference>
<dbReference type="Gene3D" id="3.40.50.300">
    <property type="entry name" value="P-loop containing nucleotide triphosphate hydrolases"/>
    <property type="match status" value="1"/>
</dbReference>
<keyword evidence="10" id="KW-0251">Elongation factor</keyword>
<dbReference type="CDD" id="cd15491">
    <property type="entry name" value="selB_III"/>
    <property type="match status" value="1"/>
</dbReference>
<dbReference type="InterPro" id="IPR004535">
    <property type="entry name" value="Transl_elong_SelB"/>
</dbReference>
<sequence>MHSVYSHILSISFYRLQRQMKHIIVGTAGHIDHGKTAMVKTLTGIDADRLKEEKQRGITIDIGFAFLPLSDEIELGIIDVPGHEKFVKNMLAGIGGIDLAILVIAADEGMMPQTEEHLAICDLLQIQQGLVALTKSDLVDKEWLEMVQEDVRESLVGSFLAQAPIIPISSKTGAGFDALRQELSRLVTQVRERSSEGLLRLPIDRVFTIKGFGTVATGTLISGSVSPEDVVELLPSRKQLRIRNVQVHDQAVKRAYAGQRTALNLHGADKSSIQRGDVLCETGRVRPTYMIDAHLSLTPKAPRALKYRARVRFHHGTHEIMARVILFDREELQPGESAYVQFRLDTPLVALAKDRYIIRTYSPIITIGGGEILDVHPPKHKPSSNVIGRLDRLKNGSLQEIISLYVSDARFQPVSPSDLAGLIAVPEEDIRRELRELLEKGELIGILSQGEKLLHRTQYQRLTDLFLQELARFHRNNPLKPGMSKEELRKKLPAEISAPLFQYLLDQQQQEGALSLEGSLVRKSDYHLQLNTRQEELYQELETVYRTARFQPPYRKDALQQLNASEKERQEIFALLIDRAILIRIEGELYFHHKVLDEITQLIVDYLHQHQEISIGDVKALLQTSRKFTVPIMSYLDTQNITIRQGDLRILRQA</sequence>
<dbReference type="GO" id="GO:0003723">
    <property type="term" value="F:RNA binding"/>
    <property type="evidence" value="ECO:0007669"/>
    <property type="project" value="InterPro"/>
</dbReference>
<dbReference type="SUPFAM" id="SSF50465">
    <property type="entry name" value="EF-Tu/eEF-1alpha/eIF2-gamma C-terminal domain"/>
    <property type="match status" value="1"/>
</dbReference>
<evidence type="ECO:0000256" key="7">
    <source>
        <dbReference type="ARBA" id="ARBA00025526"/>
    </source>
</evidence>
<evidence type="ECO:0000256" key="8">
    <source>
        <dbReference type="ARBA" id="ARBA00031615"/>
    </source>
</evidence>
<dbReference type="InterPro" id="IPR009000">
    <property type="entry name" value="Transl_B-barrel_sf"/>
</dbReference>
<evidence type="ECO:0000256" key="4">
    <source>
        <dbReference type="ARBA" id="ARBA00022741"/>
    </source>
</evidence>
<dbReference type="PROSITE" id="PS51722">
    <property type="entry name" value="G_TR_2"/>
    <property type="match status" value="1"/>
</dbReference>
<evidence type="ECO:0000256" key="5">
    <source>
        <dbReference type="ARBA" id="ARBA00022917"/>
    </source>
</evidence>
<dbReference type="PROSITE" id="PS00301">
    <property type="entry name" value="G_TR_1"/>
    <property type="match status" value="1"/>
</dbReference>
<dbReference type="NCBIfam" id="TIGR00475">
    <property type="entry name" value="selB"/>
    <property type="match status" value="1"/>
</dbReference>